<dbReference type="InterPro" id="IPR042183">
    <property type="entry name" value="MmgE/PrpD_sf_1"/>
</dbReference>
<dbReference type="InterPro" id="IPR045336">
    <property type="entry name" value="MmgE_PrpD_N"/>
</dbReference>
<protein>
    <submittedName>
        <fullName evidence="4">MmgE/PrpD family protein</fullName>
    </submittedName>
</protein>
<organism evidence="4 5">
    <name type="scientific">Paraburkholderia sprentiae WSM5005</name>
    <dbReference type="NCBI Taxonomy" id="754502"/>
    <lineage>
        <taxon>Bacteria</taxon>
        <taxon>Pseudomonadati</taxon>
        <taxon>Pseudomonadota</taxon>
        <taxon>Betaproteobacteria</taxon>
        <taxon>Burkholderiales</taxon>
        <taxon>Burkholderiaceae</taxon>
        <taxon>Paraburkholderia</taxon>
    </lineage>
</organism>
<evidence type="ECO:0000313" key="4">
    <source>
        <dbReference type="EMBL" id="APA84759.1"/>
    </source>
</evidence>
<dbReference type="InterPro" id="IPR036148">
    <property type="entry name" value="MmgE/PrpD_sf"/>
</dbReference>
<sequence>MAPNENSVAFKPPIDNPTLEIVKMARGVGIENLPQQTQRRVRSILLDTIGCAVAGATTEVGQIVADYCAGEHGPLEATMLGHKPVSLLSAVFANTIFGNALDYDAFGPEGHMAVVVVPAALAVAEAIDSSSDDLITAIALGMEIGGRLGAALRRPTQSKAPLTGHTFATIGAMVAAGRLLKLSENEFLNAFGIAAYSAQIPTLRRFFSKSQDAMTKYDHIGLAARNGVEAALLARRGFTGDQSVLEGDYPFWRLSGAEGCDWDHLLTGLGEVWKLDTVEFKPYPVGTGSVPIIELLLGLISNNDLTIGDLDHVDVLTRTHYLHHEKDVSTPIEAWTDLRYGLALAILRVRPYRDWYEAENISNPVVQSMMKRISILPLNTGPGRWSTEITLRTQDGRSFTGSQHEASPVTTAQIVEKFRDNTDGSGLGFDTAKAVRLCQDADRFSVRSLASLFSVV</sequence>
<evidence type="ECO:0000259" key="2">
    <source>
        <dbReference type="Pfam" id="PF03972"/>
    </source>
</evidence>
<dbReference type="OrthoDB" id="9797528at2"/>
<dbReference type="PANTHER" id="PTHR16943:SF8">
    <property type="entry name" value="2-METHYLCITRATE DEHYDRATASE"/>
    <property type="match status" value="1"/>
</dbReference>
<dbReference type="EMBL" id="CP017561">
    <property type="protein sequence ID" value="APA84759.1"/>
    <property type="molecule type" value="Genomic_DNA"/>
</dbReference>
<dbReference type="Proteomes" id="UP000179860">
    <property type="component" value="Chromosome 1"/>
</dbReference>
<reference evidence="4" key="1">
    <citation type="submission" date="2016-09" db="EMBL/GenBank/DDBJ databases">
        <title>The Complete Genome of Burkholderia sprentiae wsm5005.</title>
        <authorList>
            <person name="De Meyer S."/>
            <person name="Wang P."/>
            <person name="Terpolilli J."/>
        </authorList>
    </citation>
    <scope>NUCLEOTIDE SEQUENCE [LARGE SCALE GENOMIC DNA]</scope>
    <source>
        <strain evidence="4">WSM5005</strain>
    </source>
</reference>
<dbReference type="Pfam" id="PF03972">
    <property type="entry name" value="MmgE_PrpD_N"/>
    <property type="match status" value="1"/>
</dbReference>
<dbReference type="Gene3D" id="3.30.1330.120">
    <property type="entry name" value="2-methylcitrate dehydratase PrpD"/>
    <property type="match status" value="1"/>
</dbReference>
<dbReference type="SUPFAM" id="SSF103378">
    <property type="entry name" value="2-methylcitrate dehydratase PrpD"/>
    <property type="match status" value="1"/>
</dbReference>
<feature type="domain" description="MmgE/PrpD C-terminal" evidence="3">
    <location>
        <begin position="283"/>
        <end position="424"/>
    </location>
</feature>
<feature type="domain" description="MmgE/PrpD N-terminal" evidence="2">
    <location>
        <begin position="21"/>
        <end position="253"/>
    </location>
</feature>
<keyword evidence="5" id="KW-1185">Reference proteome</keyword>
<dbReference type="InterPro" id="IPR005656">
    <property type="entry name" value="MmgE_PrpD"/>
</dbReference>
<comment type="similarity">
    <text evidence="1">Belongs to the PrpD family.</text>
</comment>
<gene>
    <name evidence="4" type="ORF">BJG93_04660</name>
</gene>
<name>A0A1I9YEM6_9BURK</name>
<dbReference type="PANTHER" id="PTHR16943">
    <property type="entry name" value="2-METHYLCITRATE DEHYDRATASE-RELATED"/>
    <property type="match status" value="1"/>
</dbReference>
<accession>A0A1I9YEM6</accession>
<reference evidence="4" key="2">
    <citation type="submission" date="2021-06" db="EMBL/GenBank/DDBJ databases">
        <authorList>
            <person name="Rogers T.H."/>
            <person name="Ramsay J.P."/>
            <person name="Wang P."/>
            <person name="Terpolilli J."/>
        </authorList>
    </citation>
    <scope>NUCLEOTIDE SEQUENCE [LARGE SCALE GENOMIC DNA]</scope>
    <source>
        <strain evidence="4">WSM5005</strain>
    </source>
</reference>
<dbReference type="RefSeq" id="WP_071336525.1">
    <property type="nucleotide sequence ID" value="NZ_CP017561.2"/>
</dbReference>
<dbReference type="Pfam" id="PF19305">
    <property type="entry name" value="MmgE_PrpD_C"/>
    <property type="match status" value="1"/>
</dbReference>
<dbReference type="InterPro" id="IPR045337">
    <property type="entry name" value="MmgE_PrpD_C"/>
</dbReference>
<proteinExistence type="inferred from homology"/>
<dbReference type="InterPro" id="IPR042188">
    <property type="entry name" value="MmgE/PrpD_sf_2"/>
</dbReference>
<evidence type="ECO:0000256" key="1">
    <source>
        <dbReference type="ARBA" id="ARBA00006174"/>
    </source>
</evidence>
<evidence type="ECO:0000313" key="5">
    <source>
        <dbReference type="Proteomes" id="UP000179860"/>
    </source>
</evidence>
<dbReference type="Gene3D" id="1.10.4100.10">
    <property type="entry name" value="2-methylcitrate dehydratase PrpD"/>
    <property type="match status" value="1"/>
</dbReference>
<dbReference type="GO" id="GO:0016829">
    <property type="term" value="F:lyase activity"/>
    <property type="evidence" value="ECO:0007669"/>
    <property type="project" value="InterPro"/>
</dbReference>
<dbReference type="AlphaFoldDB" id="A0A1I9YEM6"/>
<dbReference type="KEGG" id="pspw:BJG93_04660"/>
<dbReference type="STRING" id="754502.BJG93_04660"/>
<evidence type="ECO:0000259" key="3">
    <source>
        <dbReference type="Pfam" id="PF19305"/>
    </source>
</evidence>